<dbReference type="PANTHER" id="PTHR42850:SF7">
    <property type="entry name" value="BIS(5'-NUCLEOSYL)-TETRAPHOSPHATASE PRPE [ASYMMETRICAL]"/>
    <property type="match status" value="1"/>
</dbReference>
<dbReference type="Pfam" id="PF00149">
    <property type="entry name" value="Metallophos"/>
    <property type="match status" value="1"/>
</dbReference>
<dbReference type="InterPro" id="IPR004843">
    <property type="entry name" value="Calcineurin-like_PHP"/>
</dbReference>
<evidence type="ECO:0000313" key="2">
    <source>
        <dbReference type="EMBL" id="MDC8786236.1"/>
    </source>
</evidence>
<dbReference type="RefSeq" id="WP_273597353.1">
    <property type="nucleotide sequence ID" value="NZ_JAQQXS010000012.1"/>
</dbReference>
<comment type="caution">
    <text evidence="2">The sequence shown here is derived from an EMBL/GenBank/DDBJ whole genome shotgun (WGS) entry which is preliminary data.</text>
</comment>
<proteinExistence type="predicted"/>
<dbReference type="Proteomes" id="UP001219862">
    <property type="component" value="Unassembled WGS sequence"/>
</dbReference>
<dbReference type="InterPro" id="IPR029052">
    <property type="entry name" value="Metallo-depent_PP-like"/>
</dbReference>
<feature type="domain" description="Calcineurin-like phosphoesterase" evidence="1">
    <location>
        <begin position="4"/>
        <end position="89"/>
    </location>
</feature>
<reference evidence="2 3" key="1">
    <citation type="submission" date="2022-10" db="EMBL/GenBank/DDBJ databases">
        <title>paucibacter sp. hw8 Genome sequencing.</title>
        <authorList>
            <person name="Park S."/>
        </authorList>
    </citation>
    <scope>NUCLEOTIDE SEQUENCE [LARGE SCALE GENOMIC DNA]</scope>
    <source>
        <strain evidence="3">hw8</strain>
    </source>
</reference>
<accession>A0ABT5KTI0</accession>
<dbReference type="InterPro" id="IPR050126">
    <property type="entry name" value="Ap4A_hydrolase"/>
</dbReference>
<name>A0ABT5KTI0_9BURK</name>
<dbReference type="EMBL" id="JAQQXS010000012">
    <property type="protein sequence ID" value="MDC8786236.1"/>
    <property type="molecule type" value="Genomic_DNA"/>
</dbReference>
<dbReference type="Gene3D" id="3.60.21.10">
    <property type="match status" value="1"/>
</dbReference>
<dbReference type="PANTHER" id="PTHR42850">
    <property type="entry name" value="METALLOPHOSPHOESTERASE"/>
    <property type="match status" value="1"/>
</dbReference>
<keyword evidence="3" id="KW-1185">Reference proteome</keyword>
<evidence type="ECO:0000313" key="3">
    <source>
        <dbReference type="Proteomes" id="UP001219862"/>
    </source>
</evidence>
<protein>
    <submittedName>
        <fullName evidence="2">Metallophosphoesterase</fullName>
    </submittedName>
</protein>
<sequence>MYDIIGDIHGHAEKLEGLLLQMGYVPDGCAYLAPTGRKAIFLGDLIDRGPGQMRVLEIVRQMVDSGNALCIMGNHEFNAIGWATPDPANAGQYLRPRSPKNLAQHAEFLKQVGQDSALHAELIAWFKTLPPFLDLGGIRVTHAWWDPERIAYIESRFWDASGQSMCEEFLVDAYSKHSLAYEAMEGVCKGLELKLPAEGFFIDHEGHKRYDVRCRWWQNDAKSYRDYAILGPSQSDCVPDKALPTGHPQPAIEGSPIFVGHYWLQGTPGPLGPKFACLDYSAAKRGPLVAYQWSGESELSEANFVEFGAAES</sequence>
<organism evidence="2 3">
    <name type="scientific">Roseateles koreensis</name>
    <dbReference type="NCBI Taxonomy" id="2987526"/>
    <lineage>
        <taxon>Bacteria</taxon>
        <taxon>Pseudomonadati</taxon>
        <taxon>Pseudomonadota</taxon>
        <taxon>Betaproteobacteria</taxon>
        <taxon>Burkholderiales</taxon>
        <taxon>Sphaerotilaceae</taxon>
        <taxon>Roseateles</taxon>
    </lineage>
</organism>
<gene>
    <name evidence="2" type="ORF">PRZ01_13660</name>
</gene>
<dbReference type="SUPFAM" id="SSF56300">
    <property type="entry name" value="Metallo-dependent phosphatases"/>
    <property type="match status" value="1"/>
</dbReference>
<evidence type="ECO:0000259" key="1">
    <source>
        <dbReference type="Pfam" id="PF00149"/>
    </source>
</evidence>